<protein>
    <submittedName>
        <fullName evidence="1">Uncharacterized protein</fullName>
    </submittedName>
</protein>
<reference evidence="1 2" key="1">
    <citation type="submission" date="2018-08" db="EMBL/GenBank/DDBJ databases">
        <title>Genomic investigation of the strawberry pathogen Phytophthora fragariae indicates pathogenicity is determined by transcriptional variation in three key races.</title>
        <authorList>
            <person name="Adams T.M."/>
            <person name="Armitage A.D."/>
            <person name="Sobczyk M.K."/>
            <person name="Bates H.J."/>
            <person name="Dunwell J.M."/>
            <person name="Nellist C.F."/>
            <person name="Harrison R.J."/>
        </authorList>
    </citation>
    <scope>NUCLEOTIDE SEQUENCE [LARGE SCALE GENOMIC DNA]</scope>
    <source>
        <strain evidence="1 2">SCRP333</strain>
    </source>
</reference>
<organism evidence="1 2">
    <name type="scientific">Phytophthora rubi</name>
    <dbReference type="NCBI Taxonomy" id="129364"/>
    <lineage>
        <taxon>Eukaryota</taxon>
        <taxon>Sar</taxon>
        <taxon>Stramenopiles</taxon>
        <taxon>Oomycota</taxon>
        <taxon>Peronosporomycetes</taxon>
        <taxon>Peronosporales</taxon>
        <taxon>Peronosporaceae</taxon>
        <taxon>Phytophthora</taxon>
    </lineage>
</organism>
<name>A0A6A4DLA6_9STRA</name>
<evidence type="ECO:0000313" key="1">
    <source>
        <dbReference type="EMBL" id="KAE9308212.1"/>
    </source>
</evidence>
<dbReference type="Proteomes" id="UP000434957">
    <property type="component" value="Unassembled WGS sequence"/>
</dbReference>
<comment type="caution">
    <text evidence="1">The sequence shown here is derived from an EMBL/GenBank/DDBJ whole genome shotgun (WGS) entry which is preliminary data.</text>
</comment>
<sequence>MVQNELARSRYVLMQGTPESRETRAETATQAVAPGQVIMSTPPKMDAALVSSIKCTYFYRDNHDMVDCYILQWHLHNGQMKAGTVLPADFKLKLPQQPQPPQRQHPYKATTMARAETSIGTLTRADPTKTVATTANPMDKTSLMAVATVTTTATAVDLTPETEELSLTALEYDHVPMWTVDSVCTRHVTANSTWSPNLKPTAGKPITVGENHQFPLREPVM</sequence>
<dbReference type="AlphaFoldDB" id="A0A6A4DLA6"/>
<keyword evidence="2" id="KW-1185">Reference proteome</keyword>
<accession>A0A6A4DLA6</accession>
<gene>
    <name evidence="1" type="ORF">PR003_g20801</name>
</gene>
<dbReference type="EMBL" id="QXFT01001887">
    <property type="protein sequence ID" value="KAE9308212.1"/>
    <property type="molecule type" value="Genomic_DNA"/>
</dbReference>
<proteinExistence type="predicted"/>
<evidence type="ECO:0000313" key="2">
    <source>
        <dbReference type="Proteomes" id="UP000434957"/>
    </source>
</evidence>